<evidence type="ECO:0000256" key="4">
    <source>
        <dbReference type="ARBA" id="ARBA00022553"/>
    </source>
</evidence>
<dbReference type="PANTHER" id="PTHR14087:SF7">
    <property type="entry name" value="THYMOCYTE NUCLEAR PROTEIN 1"/>
    <property type="match status" value="1"/>
</dbReference>
<sequence length="160" mass="18628">MPEPRYWLFKSEPSSYSYDDLQSENDQTAEWDGVRNYQARNFMRDDMRVGDYVLFYHSNAKPPGVIGTARIVRESYPDDTAWDSNSRYYDPKSDPANPTWLMVDIKAETRLPRFVSLNELKANQSLADMQVIKRGQRLSIQPVTLEEWAEVLAMADRPEP</sequence>
<evidence type="ECO:0000313" key="7">
    <source>
        <dbReference type="EMBL" id="CAI8039627.1"/>
    </source>
</evidence>
<name>A0AA35X6K6_GEOBA</name>
<dbReference type="Proteomes" id="UP001174909">
    <property type="component" value="Unassembled WGS sequence"/>
</dbReference>
<dbReference type="PANTHER" id="PTHR14087">
    <property type="entry name" value="THYMOCYTE NUCLEAR PROTEIN 1"/>
    <property type="match status" value="1"/>
</dbReference>
<proteinExistence type="predicted"/>
<keyword evidence="4" id="KW-0597">Phosphoprotein</keyword>
<protein>
    <recommendedName>
        <fullName evidence="3">Thymocyte nuclear protein 1</fullName>
    </recommendedName>
</protein>
<organism evidence="7 8">
    <name type="scientific">Geodia barretti</name>
    <name type="common">Barrett's horny sponge</name>
    <dbReference type="NCBI Taxonomy" id="519541"/>
    <lineage>
        <taxon>Eukaryota</taxon>
        <taxon>Metazoa</taxon>
        <taxon>Porifera</taxon>
        <taxon>Demospongiae</taxon>
        <taxon>Heteroscleromorpha</taxon>
        <taxon>Tetractinellida</taxon>
        <taxon>Astrophorina</taxon>
        <taxon>Geodiidae</taxon>
        <taxon>Geodia</taxon>
    </lineage>
</organism>
<evidence type="ECO:0000256" key="3">
    <source>
        <dbReference type="ARBA" id="ARBA00014654"/>
    </source>
</evidence>
<dbReference type="InterPro" id="IPR052181">
    <property type="entry name" value="5hmC_binding"/>
</dbReference>
<gene>
    <name evidence="7" type="ORF">GBAR_LOCUS22066</name>
</gene>
<dbReference type="Gene3D" id="3.10.590.10">
    <property type="entry name" value="ph1033 like domains"/>
    <property type="match status" value="1"/>
</dbReference>
<dbReference type="Pfam" id="PF01878">
    <property type="entry name" value="EVE"/>
    <property type="match status" value="1"/>
</dbReference>
<dbReference type="InterPro" id="IPR015947">
    <property type="entry name" value="PUA-like_sf"/>
</dbReference>
<keyword evidence="8" id="KW-1185">Reference proteome</keyword>
<keyword evidence="5" id="KW-0539">Nucleus</keyword>
<dbReference type="CDD" id="cd21133">
    <property type="entry name" value="EVE"/>
    <property type="match status" value="1"/>
</dbReference>
<dbReference type="GO" id="GO:0005634">
    <property type="term" value="C:nucleus"/>
    <property type="evidence" value="ECO:0007669"/>
    <property type="project" value="UniProtKB-SubCell"/>
</dbReference>
<evidence type="ECO:0000256" key="5">
    <source>
        <dbReference type="ARBA" id="ARBA00023242"/>
    </source>
</evidence>
<evidence type="ECO:0000256" key="1">
    <source>
        <dbReference type="ARBA" id="ARBA00002530"/>
    </source>
</evidence>
<dbReference type="InterPro" id="IPR047197">
    <property type="entry name" value="THYN1-like_EVE"/>
</dbReference>
<dbReference type="EMBL" id="CASHTH010003053">
    <property type="protein sequence ID" value="CAI8039627.1"/>
    <property type="molecule type" value="Genomic_DNA"/>
</dbReference>
<comment type="caution">
    <text evidence="7">The sequence shown here is derived from an EMBL/GenBank/DDBJ whole genome shotgun (WGS) entry which is preliminary data.</text>
</comment>
<dbReference type="SUPFAM" id="SSF88697">
    <property type="entry name" value="PUA domain-like"/>
    <property type="match status" value="1"/>
</dbReference>
<comment type="subcellular location">
    <subcellularLocation>
        <location evidence="2">Nucleus</location>
    </subcellularLocation>
</comment>
<evidence type="ECO:0000259" key="6">
    <source>
        <dbReference type="Pfam" id="PF01878"/>
    </source>
</evidence>
<dbReference type="InterPro" id="IPR002740">
    <property type="entry name" value="EVE_domain"/>
</dbReference>
<evidence type="ECO:0000313" key="8">
    <source>
        <dbReference type="Proteomes" id="UP001174909"/>
    </source>
</evidence>
<dbReference type="AlphaFoldDB" id="A0AA35X6K6"/>
<comment type="function">
    <text evidence="1">Specifically binds 5-hydroxymethylcytosine (5hmC), suggesting that it acts as a specific reader of 5hmC.</text>
</comment>
<feature type="domain" description="EVE" evidence="6">
    <location>
        <begin position="5"/>
        <end position="154"/>
    </location>
</feature>
<evidence type="ECO:0000256" key="2">
    <source>
        <dbReference type="ARBA" id="ARBA00004123"/>
    </source>
</evidence>
<reference evidence="7" key="1">
    <citation type="submission" date="2023-03" db="EMBL/GenBank/DDBJ databases">
        <authorList>
            <person name="Steffen K."/>
            <person name="Cardenas P."/>
        </authorList>
    </citation>
    <scope>NUCLEOTIDE SEQUENCE</scope>
</reference>
<accession>A0AA35X6K6</accession>
<dbReference type="FunFam" id="3.10.590.10:FF:000003">
    <property type="entry name" value="Thymocyte nuclear protein 1"/>
    <property type="match status" value="1"/>
</dbReference>